<reference evidence="10" key="1">
    <citation type="submission" date="2016-10" db="EMBL/GenBank/DDBJ databases">
        <authorList>
            <person name="Varghese N."/>
            <person name="Submissions S."/>
        </authorList>
    </citation>
    <scope>NUCLEOTIDE SEQUENCE [LARGE SCALE GENOMIC DNA]</scope>
    <source>
        <strain evidence="10">DSM 44771</strain>
    </source>
</reference>
<evidence type="ECO:0000259" key="8">
    <source>
        <dbReference type="Pfam" id="PF00732"/>
    </source>
</evidence>
<keyword evidence="10" id="KW-1185">Reference proteome</keyword>
<feature type="compositionally biased region" description="Basic residues" evidence="6">
    <location>
        <begin position="483"/>
        <end position="497"/>
    </location>
</feature>
<dbReference type="AlphaFoldDB" id="A0A1I6U5V1"/>
<keyword evidence="4" id="KW-0274">FAD</keyword>
<dbReference type="InterPro" id="IPR006311">
    <property type="entry name" value="TAT_signal"/>
</dbReference>
<dbReference type="Gene3D" id="3.50.50.60">
    <property type="entry name" value="FAD/NAD(P)-binding domain"/>
    <property type="match status" value="1"/>
</dbReference>
<dbReference type="SUPFAM" id="SSF51905">
    <property type="entry name" value="FAD/NAD(P)-binding domain"/>
    <property type="match status" value="1"/>
</dbReference>
<evidence type="ECO:0000256" key="3">
    <source>
        <dbReference type="ARBA" id="ARBA00022630"/>
    </source>
</evidence>
<dbReference type="Gene3D" id="3.30.410.10">
    <property type="entry name" value="Cholesterol Oxidase, domain 2"/>
    <property type="match status" value="1"/>
</dbReference>
<organism evidence="9 10">
    <name type="scientific">Saccharopolyspora flava</name>
    <dbReference type="NCBI Taxonomy" id="95161"/>
    <lineage>
        <taxon>Bacteria</taxon>
        <taxon>Bacillati</taxon>
        <taxon>Actinomycetota</taxon>
        <taxon>Actinomycetes</taxon>
        <taxon>Pseudonocardiales</taxon>
        <taxon>Pseudonocardiaceae</taxon>
        <taxon>Saccharopolyspora</taxon>
    </lineage>
</organism>
<comment type="similarity">
    <text evidence="2">Belongs to the GMC oxidoreductase family.</text>
</comment>
<dbReference type="Proteomes" id="UP000198852">
    <property type="component" value="Unassembled WGS sequence"/>
</dbReference>
<dbReference type="GO" id="GO:0016614">
    <property type="term" value="F:oxidoreductase activity, acting on CH-OH group of donors"/>
    <property type="evidence" value="ECO:0007669"/>
    <property type="project" value="InterPro"/>
</dbReference>
<keyword evidence="7" id="KW-0732">Signal</keyword>
<evidence type="ECO:0000256" key="6">
    <source>
        <dbReference type="SAM" id="MobiDB-lite"/>
    </source>
</evidence>
<dbReference type="GO" id="GO:0050660">
    <property type="term" value="F:flavin adenine dinucleotide binding"/>
    <property type="evidence" value="ECO:0007669"/>
    <property type="project" value="InterPro"/>
</dbReference>
<keyword evidence="3" id="KW-0285">Flavoprotein</keyword>
<evidence type="ECO:0000313" key="9">
    <source>
        <dbReference type="EMBL" id="SFS96738.1"/>
    </source>
</evidence>
<dbReference type="Pfam" id="PF00732">
    <property type="entry name" value="GMC_oxred_N"/>
    <property type="match status" value="1"/>
</dbReference>
<feature type="compositionally biased region" description="Basic residues" evidence="6">
    <location>
        <begin position="506"/>
        <end position="522"/>
    </location>
</feature>
<dbReference type="InterPro" id="IPR000172">
    <property type="entry name" value="GMC_OxRdtase_N"/>
</dbReference>
<dbReference type="PROSITE" id="PS51318">
    <property type="entry name" value="TAT"/>
    <property type="match status" value="1"/>
</dbReference>
<evidence type="ECO:0000256" key="1">
    <source>
        <dbReference type="ARBA" id="ARBA00001974"/>
    </source>
</evidence>
<dbReference type="RefSeq" id="WP_425442054.1">
    <property type="nucleotide sequence ID" value="NZ_FOZX01000009.1"/>
</dbReference>
<comment type="cofactor">
    <cofactor evidence="1">
        <name>FAD</name>
        <dbReference type="ChEBI" id="CHEBI:57692"/>
    </cofactor>
</comment>
<gene>
    <name evidence="9" type="ORF">SAMN05660874_04619</name>
</gene>
<keyword evidence="5" id="KW-0560">Oxidoreductase</keyword>
<evidence type="ECO:0000256" key="4">
    <source>
        <dbReference type="ARBA" id="ARBA00022827"/>
    </source>
</evidence>
<evidence type="ECO:0000256" key="5">
    <source>
        <dbReference type="ARBA" id="ARBA00023002"/>
    </source>
</evidence>
<feature type="compositionally biased region" description="Basic residues" evidence="6">
    <location>
        <begin position="529"/>
        <end position="552"/>
    </location>
</feature>
<evidence type="ECO:0000256" key="7">
    <source>
        <dbReference type="SAM" id="SignalP"/>
    </source>
</evidence>
<evidence type="ECO:0000256" key="2">
    <source>
        <dbReference type="ARBA" id="ARBA00010790"/>
    </source>
</evidence>
<protein>
    <submittedName>
        <fullName evidence="9">Cholesterol oxidase</fullName>
    </submittedName>
</protein>
<sequence length="566" mass="61231">MPELSRRTLLAGTAAAAGLSLAGPYAHAATRVPLTREEHRVVVIGSGFGGGVTALRFAQAGIPVLVLERGKRWPTGPNSDTFPTLATLDKRLFWMGSGPSLFGIEPPPFERYTGLLERVAGNGMDIMCAAGVGGGSLLYQGMTLQPTEEVFNANMPEKLDYARMDSVYYRRVAEMLQIATAPDELINSDSYRASRIFARNARDAGFSVEKIPMPIDWDYALRELRGEMKPSYTNGNCAFGVNNGGKHSVDVTYLAQAEATGKVTVAPQHNVTEVAQTRDGRWQVHVDRIAQDGTVLEQKIITTPALVMAAGTAGTTRLLMRAAAKDQIRDMPDGLGSNWGSNGDRIYTWTSLEDDFGMPQGGPVVFGSKEWDDPTLANTVIQASIPPTPNLRTTMLVGYGVSSGRGRFSYDSTKDDAVLNWPSQADSTLAKRVDERVAAVAGTGSVRLDTTSLVPNTWHPLGGASMNVVCDLEGRGEGPPRSLRARRGAHARQHRRLQPVDDHRGGGRARHRRAPRPGRRRGVLITPVPRHRRSRATGRRRGTGFTGARRRGTPPGRSCAAPSYGA</sequence>
<feature type="signal peptide" evidence="7">
    <location>
        <begin position="1"/>
        <end position="28"/>
    </location>
</feature>
<feature type="domain" description="Glucose-methanol-choline oxidoreductase N-terminal" evidence="8">
    <location>
        <begin position="115"/>
        <end position="328"/>
    </location>
</feature>
<dbReference type="STRING" id="95161.SAMN05660874_04619"/>
<proteinExistence type="inferred from homology"/>
<dbReference type="EMBL" id="FOZX01000009">
    <property type="protein sequence ID" value="SFS96738.1"/>
    <property type="molecule type" value="Genomic_DNA"/>
</dbReference>
<dbReference type="InterPro" id="IPR052542">
    <property type="entry name" value="Cholesterol_Oxidase"/>
</dbReference>
<name>A0A1I6U5V1_9PSEU</name>
<feature type="chain" id="PRO_5011539135" evidence="7">
    <location>
        <begin position="29"/>
        <end position="566"/>
    </location>
</feature>
<dbReference type="PANTHER" id="PTHR47470">
    <property type="entry name" value="CHOLESTEROL OXIDASE"/>
    <property type="match status" value="1"/>
</dbReference>
<feature type="region of interest" description="Disordered" evidence="6">
    <location>
        <begin position="475"/>
        <end position="566"/>
    </location>
</feature>
<evidence type="ECO:0000313" key="10">
    <source>
        <dbReference type="Proteomes" id="UP000198852"/>
    </source>
</evidence>
<dbReference type="InterPro" id="IPR036188">
    <property type="entry name" value="FAD/NAD-bd_sf"/>
</dbReference>
<dbReference type="SUPFAM" id="SSF54373">
    <property type="entry name" value="FAD-linked reductases, C-terminal domain"/>
    <property type="match status" value="1"/>
</dbReference>
<dbReference type="PANTHER" id="PTHR47470:SF1">
    <property type="entry name" value="FAD-DEPENDENT OXIDOREDUCTASE 2 FAD BINDING DOMAIN-CONTAINING PROTEIN"/>
    <property type="match status" value="1"/>
</dbReference>
<accession>A0A1I6U5V1</accession>